<protein>
    <submittedName>
        <fullName evidence="1">Uncharacterized protein</fullName>
    </submittedName>
</protein>
<accession>A0ABV5N200</accession>
<evidence type="ECO:0000313" key="2">
    <source>
        <dbReference type="Proteomes" id="UP001589709"/>
    </source>
</evidence>
<keyword evidence="2" id="KW-1185">Reference proteome</keyword>
<sequence length="147" mass="15847">MSDVFAVDLALDLTPTVPRAVLDHLRRHLGLDDADDGSGAVEDVPDFVALLAGRGPAVRIGGVLTAELLQGHGQWSLTARQEIHAEFLPELDALVEMLAFNAKTEGVIGQVRFHEDDIPELFVNRAGTLVRVHLRAADPSVSQPLTN</sequence>
<gene>
    <name evidence="1" type="ORF">ACFF45_16715</name>
</gene>
<name>A0ABV5N200_9ACTN</name>
<dbReference type="EMBL" id="JBHMCY010000028">
    <property type="protein sequence ID" value="MFB9464305.1"/>
    <property type="molecule type" value="Genomic_DNA"/>
</dbReference>
<proteinExistence type="predicted"/>
<comment type="caution">
    <text evidence="1">The sequence shown here is derived from an EMBL/GenBank/DDBJ whole genome shotgun (WGS) entry which is preliminary data.</text>
</comment>
<reference evidence="1 2" key="1">
    <citation type="submission" date="2024-09" db="EMBL/GenBank/DDBJ databases">
        <authorList>
            <person name="Sun Q."/>
            <person name="Mori K."/>
        </authorList>
    </citation>
    <scope>NUCLEOTIDE SEQUENCE [LARGE SCALE GENOMIC DNA]</scope>
    <source>
        <strain evidence="1 2">JCM 6917</strain>
    </source>
</reference>
<dbReference type="Proteomes" id="UP001589709">
    <property type="component" value="Unassembled WGS sequence"/>
</dbReference>
<dbReference type="RefSeq" id="WP_381346835.1">
    <property type="nucleotide sequence ID" value="NZ_JBHMCY010000028.1"/>
</dbReference>
<evidence type="ECO:0000313" key="1">
    <source>
        <dbReference type="EMBL" id="MFB9464305.1"/>
    </source>
</evidence>
<organism evidence="1 2">
    <name type="scientific">Streptomyces cinereospinus</name>
    <dbReference type="NCBI Taxonomy" id="285561"/>
    <lineage>
        <taxon>Bacteria</taxon>
        <taxon>Bacillati</taxon>
        <taxon>Actinomycetota</taxon>
        <taxon>Actinomycetes</taxon>
        <taxon>Kitasatosporales</taxon>
        <taxon>Streptomycetaceae</taxon>
        <taxon>Streptomyces</taxon>
    </lineage>
</organism>